<dbReference type="Proteomes" id="UP001526143">
    <property type="component" value="Unassembled WGS sequence"/>
</dbReference>
<proteinExistence type="predicted"/>
<gene>
    <name evidence="1" type="ORF">OGM63_14715</name>
</gene>
<sequence>MTWVKREDLIMPILDLAGVVSIRLVLTYVETFRWNVSTRVLGSQIFLTEPYWEWCQLKSWTV</sequence>
<dbReference type="RefSeq" id="WP_263746331.1">
    <property type="nucleotide sequence ID" value="NZ_JAOWRF010000214.1"/>
</dbReference>
<comment type="caution">
    <text evidence="1">The sequence shown here is derived from an EMBL/GenBank/DDBJ whole genome shotgun (WGS) entry which is preliminary data.</text>
</comment>
<keyword evidence="2" id="KW-1185">Reference proteome</keyword>
<organism evidence="1 2">
    <name type="scientific">Plectonema radiosum NIES-515</name>
    <dbReference type="NCBI Taxonomy" id="2986073"/>
    <lineage>
        <taxon>Bacteria</taxon>
        <taxon>Bacillati</taxon>
        <taxon>Cyanobacteriota</taxon>
        <taxon>Cyanophyceae</taxon>
        <taxon>Oscillatoriophycideae</taxon>
        <taxon>Oscillatoriales</taxon>
        <taxon>Microcoleaceae</taxon>
        <taxon>Plectonema</taxon>
    </lineage>
</organism>
<evidence type="ECO:0000313" key="1">
    <source>
        <dbReference type="EMBL" id="MCV3214754.1"/>
    </source>
</evidence>
<evidence type="ECO:0000313" key="2">
    <source>
        <dbReference type="Proteomes" id="UP001526143"/>
    </source>
</evidence>
<name>A0ABT3B050_9CYAN</name>
<accession>A0ABT3B050</accession>
<dbReference type="EMBL" id="JAOWRF010000214">
    <property type="protein sequence ID" value="MCV3214754.1"/>
    <property type="molecule type" value="Genomic_DNA"/>
</dbReference>
<protein>
    <submittedName>
        <fullName evidence="1">Uncharacterized protein</fullName>
    </submittedName>
</protein>
<reference evidence="1 2" key="1">
    <citation type="submission" date="2022-10" db="EMBL/GenBank/DDBJ databases">
        <title>Identification of biosynthetic pathway for the production of the potent trypsin inhibitor radiosumin.</title>
        <authorList>
            <person name="Fewer D.P."/>
            <person name="Delbaje E."/>
            <person name="Ouyang X."/>
            <person name="Agostino P.D."/>
            <person name="Wahlsten M."/>
            <person name="Jokela J."/>
            <person name="Permi P."/>
            <person name="Haapaniemi E."/>
            <person name="Koistinen H."/>
        </authorList>
    </citation>
    <scope>NUCLEOTIDE SEQUENCE [LARGE SCALE GENOMIC DNA]</scope>
    <source>
        <strain evidence="1 2">NIES-515</strain>
    </source>
</reference>